<evidence type="ECO:0000313" key="2">
    <source>
        <dbReference type="EMBL" id="ORY67626.1"/>
    </source>
</evidence>
<sequence>MRCCTLSRRLIINVRVWFHDVGDSLDISRLSSLYAEDVEFQFGNLPVGRGLEAAKGLFEPQWAKFETMHHEIKDFDLVGGDKIYQACEISWTVKDDPEKETVKIPAMAVFHLVTSGEERGLIKVFRAYLNTSPLEAAVARAS</sequence>
<dbReference type="InParanoid" id="A0A1Y2E8M3"/>
<dbReference type="SUPFAM" id="SSF54427">
    <property type="entry name" value="NTF2-like"/>
    <property type="match status" value="1"/>
</dbReference>
<gene>
    <name evidence="2" type="ORF">BCR38DRAFT_427742</name>
</gene>
<dbReference type="Pfam" id="PF12680">
    <property type="entry name" value="SnoaL_2"/>
    <property type="match status" value="1"/>
</dbReference>
<keyword evidence="3" id="KW-1185">Reference proteome</keyword>
<dbReference type="OrthoDB" id="9983368at2759"/>
<dbReference type="Gene3D" id="3.10.450.50">
    <property type="match status" value="1"/>
</dbReference>
<dbReference type="GeneID" id="63776059"/>
<protein>
    <recommendedName>
        <fullName evidence="1">SnoaL-like domain-containing protein</fullName>
    </recommendedName>
</protein>
<comment type="caution">
    <text evidence="2">The sequence shown here is derived from an EMBL/GenBank/DDBJ whole genome shotgun (WGS) entry which is preliminary data.</text>
</comment>
<dbReference type="EMBL" id="MCFJ01000004">
    <property type="protein sequence ID" value="ORY67626.1"/>
    <property type="molecule type" value="Genomic_DNA"/>
</dbReference>
<evidence type="ECO:0000313" key="3">
    <source>
        <dbReference type="Proteomes" id="UP000193689"/>
    </source>
</evidence>
<dbReference type="RefSeq" id="XP_040718250.1">
    <property type="nucleotide sequence ID" value="XM_040859847.1"/>
</dbReference>
<dbReference type="AlphaFoldDB" id="A0A1Y2E8M3"/>
<dbReference type="InterPro" id="IPR037401">
    <property type="entry name" value="SnoaL-like"/>
</dbReference>
<reference evidence="2 3" key="1">
    <citation type="submission" date="2016-07" db="EMBL/GenBank/DDBJ databases">
        <title>Pervasive Adenine N6-methylation of Active Genes in Fungi.</title>
        <authorList>
            <consortium name="DOE Joint Genome Institute"/>
            <person name="Mondo S.J."/>
            <person name="Dannebaum R.O."/>
            <person name="Kuo R.C."/>
            <person name="Labutti K."/>
            <person name="Haridas S."/>
            <person name="Kuo A."/>
            <person name="Salamov A."/>
            <person name="Ahrendt S.R."/>
            <person name="Lipzen A."/>
            <person name="Sullivan W."/>
            <person name="Andreopoulos W.B."/>
            <person name="Clum A."/>
            <person name="Lindquist E."/>
            <person name="Daum C."/>
            <person name="Ramamoorthy G.K."/>
            <person name="Gryganskyi A."/>
            <person name="Culley D."/>
            <person name="Magnuson J.K."/>
            <person name="James T.Y."/>
            <person name="O'Malley M.A."/>
            <person name="Stajich J.E."/>
            <person name="Spatafora J.W."/>
            <person name="Visel A."/>
            <person name="Grigoriev I.V."/>
        </authorList>
    </citation>
    <scope>NUCLEOTIDE SEQUENCE [LARGE SCALE GENOMIC DNA]</scope>
    <source>
        <strain evidence="2 3">CBS 129021</strain>
    </source>
</reference>
<accession>A0A1Y2E8M3</accession>
<name>A0A1Y2E8M3_9PEZI</name>
<dbReference type="Proteomes" id="UP000193689">
    <property type="component" value="Unassembled WGS sequence"/>
</dbReference>
<evidence type="ECO:0000259" key="1">
    <source>
        <dbReference type="Pfam" id="PF12680"/>
    </source>
</evidence>
<dbReference type="InterPro" id="IPR032710">
    <property type="entry name" value="NTF2-like_dom_sf"/>
</dbReference>
<feature type="domain" description="SnoaL-like" evidence="1">
    <location>
        <begin position="22"/>
        <end position="112"/>
    </location>
</feature>
<organism evidence="2 3">
    <name type="scientific">Pseudomassariella vexata</name>
    <dbReference type="NCBI Taxonomy" id="1141098"/>
    <lineage>
        <taxon>Eukaryota</taxon>
        <taxon>Fungi</taxon>
        <taxon>Dikarya</taxon>
        <taxon>Ascomycota</taxon>
        <taxon>Pezizomycotina</taxon>
        <taxon>Sordariomycetes</taxon>
        <taxon>Xylariomycetidae</taxon>
        <taxon>Amphisphaeriales</taxon>
        <taxon>Pseudomassariaceae</taxon>
        <taxon>Pseudomassariella</taxon>
    </lineage>
</organism>
<proteinExistence type="predicted"/>